<reference evidence="6" key="2">
    <citation type="submission" date="2020-09" db="EMBL/GenBank/DDBJ databases">
        <authorList>
            <person name="Sun Q."/>
            <person name="Zhou Y."/>
        </authorList>
    </citation>
    <scope>NUCLEOTIDE SEQUENCE</scope>
    <source>
        <strain evidence="6">CGMCC 1.15290</strain>
    </source>
</reference>
<dbReference type="GO" id="GO:0032259">
    <property type="term" value="P:methylation"/>
    <property type="evidence" value="ECO:0007669"/>
    <property type="project" value="UniProtKB-KW"/>
</dbReference>
<dbReference type="Pfam" id="PF04140">
    <property type="entry name" value="ICMT"/>
    <property type="match status" value="1"/>
</dbReference>
<dbReference type="Gene3D" id="1.20.120.1630">
    <property type="match status" value="1"/>
</dbReference>
<dbReference type="EMBL" id="BMIB01000003">
    <property type="protein sequence ID" value="GGH72398.1"/>
    <property type="molecule type" value="Genomic_DNA"/>
</dbReference>
<evidence type="ECO:0000313" key="6">
    <source>
        <dbReference type="EMBL" id="GGH72398.1"/>
    </source>
</evidence>
<gene>
    <name evidence="6" type="ORF">GCM10011379_32770</name>
</gene>
<feature type="transmembrane region" description="Helical" evidence="5">
    <location>
        <begin position="75"/>
        <end position="96"/>
    </location>
</feature>
<evidence type="ECO:0000256" key="3">
    <source>
        <dbReference type="ARBA" id="ARBA00022989"/>
    </source>
</evidence>
<dbReference type="PANTHER" id="PTHR43847">
    <property type="entry name" value="BLL3993 PROTEIN"/>
    <property type="match status" value="1"/>
</dbReference>
<proteinExistence type="predicted"/>
<feature type="transmembrane region" description="Helical" evidence="5">
    <location>
        <begin position="6"/>
        <end position="24"/>
    </location>
</feature>
<keyword evidence="4 5" id="KW-0472">Membrane</keyword>
<feature type="transmembrane region" description="Helical" evidence="5">
    <location>
        <begin position="135"/>
        <end position="157"/>
    </location>
</feature>
<keyword evidence="3 5" id="KW-1133">Transmembrane helix</keyword>
<reference evidence="6" key="1">
    <citation type="journal article" date="2014" name="Int. J. Syst. Evol. Microbiol.">
        <title>Complete genome sequence of Corynebacterium casei LMG S-19264T (=DSM 44701T), isolated from a smear-ripened cheese.</title>
        <authorList>
            <consortium name="US DOE Joint Genome Institute (JGI-PGF)"/>
            <person name="Walter F."/>
            <person name="Albersmeier A."/>
            <person name="Kalinowski J."/>
            <person name="Ruckert C."/>
        </authorList>
    </citation>
    <scope>NUCLEOTIDE SEQUENCE</scope>
    <source>
        <strain evidence="6">CGMCC 1.15290</strain>
    </source>
</reference>
<protein>
    <submittedName>
        <fullName evidence="6">Isoprenylcysteine carboxyl methyltransferase</fullName>
    </submittedName>
</protein>
<keyword evidence="6" id="KW-0489">Methyltransferase</keyword>
<accession>A0A917MWW3</accession>
<feature type="transmembrane region" description="Helical" evidence="5">
    <location>
        <begin position="45"/>
        <end position="69"/>
    </location>
</feature>
<dbReference type="Proteomes" id="UP000627292">
    <property type="component" value="Unassembled WGS sequence"/>
</dbReference>
<dbReference type="RefSeq" id="WP_188954169.1">
    <property type="nucleotide sequence ID" value="NZ_BMIB01000003.1"/>
</dbReference>
<comment type="subcellular location">
    <subcellularLocation>
        <location evidence="1">Membrane</location>
        <topology evidence="1">Multi-pass membrane protein</topology>
    </subcellularLocation>
</comment>
<dbReference type="GO" id="GO:0016020">
    <property type="term" value="C:membrane"/>
    <property type="evidence" value="ECO:0007669"/>
    <property type="project" value="UniProtKB-SubCell"/>
</dbReference>
<evidence type="ECO:0000313" key="7">
    <source>
        <dbReference type="Proteomes" id="UP000627292"/>
    </source>
</evidence>
<keyword evidence="2 5" id="KW-0812">Transmembrane</keyword>
<dbReference type="PANTHER" id="PTHR43847:SF1">
    <property type="entry name" value="BLL3993 PROTEIN"/>
    <property type="match status" value="1"/>
</dbReference>
<keyword evidence="6" id="KW-0808">Transferase</keyword>
<dbReference type="InterPro" id="IPR007269">
    <property type="entry name" value="ICMT_MeTrfase"/>
</dbReference>
<sequence length="176" mass="20280">MITTYPAYFFYLLALLRVLSLFISRRNEVRLRRVGAREFGGKNSMGLIITHIGLYIACLADVCITGNFLKGWAGGAGLVLYAFSIGILYYVILSLGKVWTMKLLIGPAWYHSVHRGFLFRWVRHPNYYLNLLPELLGIVLICQTWIAFFLFPVYLVMLGNRITLEEEVMKAHFDTY</sequence>
<name>A0A917MWW3_9BACT</name>
<evidence type="ECO:0000256" key="2">
    <source>
        <dbReference type="ARBA" id="ARBA00022692"/>
    </source>
</evidence>
<evidence type="ECO:0000256" key="4">
    <source>
        <dbReference type="ARBA" id="ARBA00023136"/>
    </source>
</evidence>
<comment type="caution">
    <text evidence="6">The sequence shown here is derived from an EMBL/GenBank/DDBJ whole genome shotgun (WGS) entry which is preliminary data.</text>
</comment>
<keyword evidence="7" id="KW-1185">Reference proteome</keyword>
<organism evidence="6 7">
    <name type="scientific">Filimonas zeae</name>
    <dbReference type="NCBI Taxonomy" id="1737353"/>
    <lineage>
        <taxon>Bacteria</taxon>
        <taxon>Pseudomonadati</taxon>
        <taxon>Bacteroidota</taxon>
        <taxon>Chitinophagia</taxon>
        <taxon>Chitinophagales</taxon>
        <taxon>Chitinophagaceae</taxon>
        <taxon>Filimonas</taxon>
    </lineage>
</organism>
<dbReference type="AlphaFoldDB" id="A0A917MWW3"/>
<evidence type="ECO:0000256" key="1">
    <source>
        <dbReference type="ARBA" id="ARBA00004141"/>
    </source>
</evidence>
<dbReference type="GO" id="GO:0004671">
    <property type="term" value="F:protein C-terminal S-isoprenylcysteine carboxyl O-methyltransferase activity"/>
    <property type="evidence" value="ECO:0007669"/>
    <property type="project" value="InterPro"/>
</dbReference>
<dbReference type="InterPro" id="IPR052527">
    <property type="entry name" value="Metal_cation-efflux_comp"/>
</dbReference>
<evidence type="ECO:0000256" key="5">
    <source>
        <dbReference type="SAM" id="Phobius"/>
    </source>
</evidence>